<comment type="caution">
    <text evidence="4">The sequence shown here is derived from an EMBL/GenBank/DDBJ whole genome shotgun (WGS) entry which is preliminary data.</text>
</comment>
<dbReference type="PANTHER" id="PTHR43669">
    <property type="entry name" value="5-KETO-D-GLUCONATE 5-REDUCTASE"/>
    <property type="match status" value="1"/>
</dbReference>
<comment type="similarity">
    <text evidence="1">Belongs to the short-chain dehydrogenases/reductases (SDR) family.</text>
</comment>
<dbReference type="InterPro" id="IPR036291">
    <property type="entry name" value="NAD(P)-bd_dom_sf"/>
</dbReference>
<dbReference type="InterPro" id="IPR002347">
    <property type="entry name" value="SDR_fam"/>
</dbReference>
<evidence type="ECO:0000313" key="4">
    <source>
        <dbReference type="EMBL" id="KAH7311347.1"/>
    </source>
</evidence>
<dbReference type="PRINTS" id="PR00081">
    <property type="entry name" value="GDHRDH"/>
</dbReference>
<dbReference type="Gene3D" id="3.40.50.720">
    <property type="entry name" value="NAD(P)-binding Rossmann-like Domain"/>
    <property type="match status" value="1"/>
</dbReference>
<protein>
    <submittedName>
        <fullName evidence="4">Uncharacterized protein</fullName>
    </submittedName>
</protein>
<proteinExistence type="inferred from homology"/>
<dbReference type="EMBL" id="JAGPNK010000011">
    <property type="protein sequence ID" value="KAH7311347.1"/>
    <property type="molecule type" value="Genomic_DNA"/>
</dbReference>
<dbReference type="PROSITE" id="PS00061">
    <property type="entry name" value="ADH_SHORT"/>
    <property type="match status" value="1"/>
</dbReference>
<dbReference type="Proteomes" id="UP000813444">
    <property type="component" value="Unassembled WGS sequence"/>
</dbReference>
<dbReference type="Pfam" id="PF00106">
    <property type="entry name" value="adh_short"/>
    <property type="match status" value="1"/>
</dbReference>
<evidence type="ECO:0000256" key="3">
    <source>
        <dbReference type="ARBA" id="ARBA00023002"/>
    </source>
</evidence>
<dbReference type="OrthoDB" id="37659at2759"/>
<gene>
    <name evidence="4" type="ORF">B0I35DRAFT_377444</name>
</gene>
<sequence length="281" mass="30589">MPFPYQTVLITGATSGIGLALAEKMIADGIFVIAVGRRKERLEELVAKHGADKLVAEPFDISDLDALPAWVEQITKKYPSLSSVVLNAGFQRTLDFTHPETISRASLTSELNTNYLSPLHTIALFLPHLISLGKSPEPVPASIVLVSSGLALVPIARCANYCATKAAIHSLAWTLRSQLSAPSSPETQHIRVIEIMPPAVKTELHSLQPELVAAGQADFGLPLDEFTDETWNLLKAKDISDDEIKVKVLMDRAGEIETSKKEAFHMLEAMFRNTEGGKIKG</sequence>
<keyword evidence="5" id="KW-1185">Reference proteome</keyword>
<dbReference type="AlphaFoldDB" id="A0A8K0SL38"/>
<evidence type="ECO:0000256" key="1">
    <source>
        <dbReference type="ARBA" id="ARBA00006484"/>
    </source>
</evidence>
<reference evidence="4" key="1">
    <citation type="journal article" date="2021" name="Nat. Commun.">
        <title>Genetic determinants of endophytism in the Arabidopsis root mycobiome.</title>
        <authorList>
            <person name="Mesny F."/>
            <person name="Miyauchi S."/>
            <person name="Thiergart T."/>
            <person name="Pickel B."/>
            <person name="Atanasova L."/>
            <person name="Karlsson M."/>
            <person name="Huettel B."/>
            <person name="Barry K.W."/>
            <person name="Haridas S."/>
            <person name="Chen C."/>
            <person name="Bauer D."/>
            <person name="Andreopoulos W."/>
            <person name="Pangilinan J."/>
            <person name="LaButti K."/>
            <person name="Riley R."/>
            <person name="Lipzen A."/>
            <person name="Clum A."/>
            <person name="Drula E."/>
            <person name="Henrissat B."/>
            <person name="Kohler A."/>
            <person name="Grigoriev I.V."/>
            <person name="Martin F.M."/>
            <person name="Hacquard S."/>
        </authorList>
    </citation>
    <scope>NUCLEOTIDE SEQUENCE</scope>
    <source>
        <strain evidence="4">MPI-CAGE-CH-0235</strain>
    </source>
</reference>
<dbReference type="GO" id="GO:0016491">
    <property type="term" value="F:oxidoreductase activity"/>
    <property type="evidence" value="ECO:0007669"/>
    <property type="project" value="UniProtKB-KW"/>
</dbReference>
<dbReference type="SUPFAM" id="SSF51735">
    <property type="entry name" value="NAD(P)-binding Rossmann-fold domains"/>
    <property type="match status" value="1"/>
</dbReference>
<keyword evidence="2" id="KW-0521">NADP</keyword>
<accession>A0A8K0SL38</accession>
<evidence type="ECO:0000256" key="2">
    <source>
        <dbReference type="ARBA" id="ARBA00022857"/>
    </source>
</evidence>
<organism evidence="4 5">
    <name type="scientific">Stachybotrys elegans</name>
    <dbReference type="NCBI Taxonomy" id="80388"/>
    <lineage>
        <taxon>Eukaryota</taxon>
        <taxon>Fungi</taxon>
        <taxon>Dikarya</taxon>
        <taxon>Ascomycota</taxon>
        <taxon>Pezizomycotina</taxon>
        <taxon>Sordariomycetes</taxon>
        <taxon>Hypocreomycetidae</taxon>
        <taxon>Hypocreales</taxon>
        <taxon>Stachybotryaceae</taxon>
        <taxon>Stachybotrys</taxon>
    </lineage>
</organism>
<dbReference type="PANTHER" id="PTHR43669:SF11">
    <property type="entry name" value="SHORT-CHAIN DEHYDROGENASE_OXIDOREDUCTASE"/>
    <property type="match status" value="1"/>
</dbReference>
<keyword evidence="3" id="KW-0560">Oxidoreductase</keyword>
<evidence type="ECO:0000313" key="5">
    <source>
        <dbReference type="Proteomes" id="UP000813444"/>
    </source>
</evidence>
<dbReference type="InterPro" id="IPR020904">
    <property type="entry name" value="Sc_DH/Rdtase_CS"/>
</dbReference>
<name>A0A8K0SL38_9HYPO</name>